<comment type="caution">
    <text evidence="1">The sequence shown here is derived from an EMBL/GenBank/DDBJ whole genome shotgun (WGS) entry which is preliminary data.</text>
</comment>
<dbReference type="InterPro" id="IPR046556">
    <property type="entry name" value="DUF6710"/>
</dbReference>
<organism evidence="1 2">
    <name type="scientific">Streptococcus mitis</name>
    <dbReference type="NCBI Taxonomy" id="28037"/>
    <lineage>
        <taxon>Bacteria</taxon>
        <taxon>Bacillati</taxon>
        <taxon>Bacillota</taxon>
        <taxon>Bacilli</taxon>
        <taxon>Lactobacillales</taxon>
        <taxon>Streptococcaceae</taxon>
        <taxon>Streptococcus</taxon>
        <taxon>Streptococcus mitis group</taxon>
    </lineage>
</organism>
<dbReference type="AlphaFoldDB" id="A0A139QA95"/>
<dbReference type="EMBL" id="LQOA01000020">
    <property type="protein sequence ID" value="KXT99447.1"/>
    <property type="molecule type" value="Genomic_DNA"/>
</dbReference>
<name>A0A139QA95_STRMT</name>
<reference evidence="1 2" key="1">
    <citation type="submission" date="2016-01" db="EMBL/GenBank/DDBJ databases">
        <title>Highly variable Streptococcus oralis are common among viridans streptococci isolated from primates.</title>
        <authorList>
            <person name="Denapaite D."/>
            <person name="Rieger M."/>
            <person name="Koendgen S."/>
            <person name="Brueckner R."/>
            <person name="Ochigava I."/>
            <person name="Kappeler P."/>
            <person name="Maetz-Rensing K."/>
            <person name="Leendertz F."/>
            <person name="Hakenbeck R."/>
        </authorList>
    </citation>
    <scope>NUCLEOTIDE SEQUENCE [LARGE SCALE GENOMIC DNA]</scope>
    <source>
        <strain evidence="1 2">DD28</strain>
    </source>
</reference>
<dbReference type="Proteomes" id="UP000070136">
    <property type="component" value="Unassembled WGS sequence"/>
</dbReference>
<sequence length="148" mass="16938">MEKVHMKIGINKLPILLNPWNGERILDNFIGINDDNVFDGVLFSSNIQNHYLYPMNIIVCKGANHSQLSARYQNKGETVINEIKNFTSLYDKVKFDGANYIKVEDNAIIEMEYDENILFYSGVIFELGRYLLGGNYSNSDILGSYLNL</sequence>
<dbReference type="PATRIC" id="fig|28037.234.peg.733"/>
<dbReference type="Pfam" id="PF20457">
    <property type="entry name" value="DUF6710"/>
    <property type="match status" value="1"/>
</dbReference>
<proteinExistence type="predicted"/>
<evidence type="ECO:0000313" key="1">
    <source>
        <dbReference type="EMBL" id="KXT99447.1"/>
    </source>
</evidence>
<accession>A0A139QA95</accession>
<protein>
    <submittedName>
        <fullName evidence="1">Uncharacterized protein</fullName>
    </submittedName>
</protein>
<evidence type="ECO:0000313" key="2">
    <source>
        <dbReference type="Proteomes" id="UP000070136"/>
    </source>
</evidence>
<gene>
    <name evidence="1" type="ORF">SMIDD28_00701</name>
</gene>